<comment type="caution">
    <text evidence="2">The sequence shown here is derived from an EMBL/GenBank/DDBJ whole genome shotgun (WGS) entry which is preliminary data.</text>
</comment>
<keyword evidence="3" id="KW-1185">Reference proteome</keyword>
<feature type="domain" description="HMA" evidence="1">
    <location>
        <begin position="1"/>
        <end position="65"/>
    </location>
</feature>
<dbReference type="STRING" id="1560234.SP90_00120"/>
<dbReference type="RefSeq" id="WP_066851341.1">
    <property type="nucleotide sequence ID" value="NZ_JXMS01000001.1"/>
</dbReference>
<proteinExistence type="predicted"/>
<dbReference type="AlphaFoldDB" id="A0A1B7XPT9"/>
<gene>
    <name evidence="2" type="ORF">SP90_00120</name>
</gene>
<sequence>MATLKVSGMKSPDCAATISEVVKTADGVEVVNVNYATGEVTYGPTECVDPAMIEEMIKEAGYEPEGN</sequence>
<dbReference type="PATRIC" id="fig|1560234.3.peg.24"/>
<accession>A0A1B7XPT9</accession>
<dbReference type="InterPro" id="IPR006121">
    <property type="entry name" value="HMA_dom"/>
</dbReference>
<dbReference type="SUPFAM" id="SSF55008">
    <property type="entry name" value="HMA, heavy metal-associated domain"/>
    <property type="match status" value="1"/>
</dbReference>
<name>A0A1B7XPT9_9BACT</name>
<protein>
    <submittedName>
        <fullName evidence="2">Heavy metal-binding domain-containing protein</fullName>
    </submittedName>
</protein>
<dbReference type="EMBL" id="JXMS01000001">
    <property type="protein sequence ID" value="OBQ57496.1"/>
    <property type="molecule type" value="Genomic_DNA"/>
</dbReference>
<dbReference type="OrthoDB" id="9813965at2"/>
<dbReference type="Gene3D" id="3.30.70.100">
    <property type="match status" value="1"/>
</dbReference>
<dbReference type="PROSITE" id="PS50846">
    <property type="entry name" value="HMA_2"/>
    <property type="match status" value="1"/>
</dbReference>
<dbReference type="GO" id="GO:0046872">
    <property type="term" value="F:metal ion binding"/>
    <property type="evidence" value="ECO:0007669"/>
    <property type="project" value="InterPro"/>
</dbReference>
<dbReference type="Pfam" id="PF00403">
    <property type="entry name" value="HMA"/>
    <property type="match status" value="1"/>
</dbReference>
<evidence type="ECO:0000259" key="1">
    <source>
        <dbReference type="PROSITE" id="PS50846"/>
    </source>
</evidence>
<dbReference type="CDD" id="cd00371">
    <property type="entry name" value="HMA"/>
    <property type="match status" value="1"/>
</dbReference>
<reference evidence="2 3" key="1">
    <citation type="submission" date="2015-01" db="EMBL/GenBank/DDBJ databases">
        <title>Desulfovibrio sp. JC271 draft genome sequence.</title>
        <authorList>
            <person name="Shivani Y."/>
            <person name="Subhash Y."/>
            <person name="Sasikala C."/>
            <person name="Ramana C.V."/>
        </authorList>
    </citation>
    <scope>NUCLEOTIDE SEQUENCE [LARGE SCALE GENOMIC DNA]</scope>
    <source>
        <strain evidence="2 3">JC271</strain>
    </source>
</reference>
<evidence type="ECO:0000313" key="3">
    <source>
        <dbReference type="Proteomes" id="UP000091979"/>
    </source>
</evidence>
<evidence type="ECO:0000313" key="2">
    <source>
        <dbReference type="EMBL" id="OBQ57496.1"/>
    </source>
</evidence>
<dbReference type="Proteomes" id="UP000091979">
    <property type="component" value="Unassembled WGS sequence"/>
</dbReference>
<dbReference type="InterPro" id="IPR036163">
    <property type="entry name" value="HMA_dom_sf"/>
</dbReference>
<organism evidence="2 3">
    <name type="scientific">Halodesulfovibrio spirochaetisodalis</name>
    <dbReference type="NCBI Taxonomy" id="1560234"/>
    <lineage>
        <taxon>Bacteria</taxon>
        <taxon>Pseudomonadati</taxon>
        <taxon>Thermodesulfobacteriota</taxon>
        <taxon>Desulfovibrionia</taxon>
        <taxon>Desulfovibrionales</taxon>
        <taxon>Desulfovibrionaceae</taxon>
        <taxon>Halodesulfovibrio</taxon>
    </lineage>
</organism>